<sequence>MIPTRFPDVLGVWPNPSTLQTLQSTTKGMRSWSLARREAEAFFTLAFSRRCYSSANSADVYRPPHYRKPRKSKEPGHMLQEEFPNSGDASGANARLFDYYNTAKLVNQLPTVKEKIDFVNPYERPWTRSEKTWRRAWHPSLMGTRKAWAIPLVPAYFDTVKYYQYLTKTRLVESSLDSYYSGLVPPTTSYEKAVQETLRSLLASARFESEDHRVSAILASLVDEAVLSVAHNVPRLADFRVAYNVQSECFWIRSGFMFLYDVKEIGSDKVVRKVRNISKYVGDDRRKLEDVDVDDDVLFAPKVMSLWPDENPLWQCPGYFVESEETHSYGTFGAKSLSLLDDRCRQWDAPPEESAEMWEDCAKAQAVASLFTTLCAQAHTHGFTQYTDITRPFNSQLMLSNGIDFVFAVGQLNTLAINIECDGFDNPKTNICHVESPVRLYDAYREGSAVIFYWPLFLVLATLFFNEYLIYFAKIGLSCDWPCKENCGSNDLRIFLISDTHLLGERNGHWLDKLRREWQMYRSYRSAVDVLLPDAVFFLGDLMDEGQWGDLNTFNRYADRFDSLFGSSDNKPEVHVLAGNHDLGFHYAISPFRVKWFRERFKRKVIDIIYIREQPFVLLTSMALHGDGCNFCHEAEVALEAISEELTCQKRGDCFKNGSFRFQPYRRPILLQHFPLFRINDDDCLRDKDFDHDDPTRNDLYRPTWEALSQESTQLLLRKLEPRAVFNGHTHRGCKKRWARPVDFWEYTVNSFSWRNGDRPTFLLASVSDKHVLVNVCHLPNESTVLLLYSVVAIIVEFDTDLHQGRASSLKPEGVIWFALDLKFASSYHFTLSLCRNNLLEMRQRFLLQFVIVEVLERMLAYTMMWMGATDDQTEERHWSFQERFQTIDHATTADLLLAALHPPYFVLLHIIFILAGSQESSDIVLLLKGDVEELNLAEGRGSDPQADRH</sequence>
<evidence type="ECO:0000256" key="3">
    <source>
        <dbReference type="ARBA" id="ARBA00023128"/>
    </source>
</evidence>
<keyword evidence="4" id="KW-0687">Ribonucleoprotein</keyword>
<evidence type="ECO:0000256" key="5">
    <source>
        <dbReference type="SAM" id="MobiDB-lite"/>
    </source>
</evidence>
<evidence type="ECO:0000256" key="2">
    <source>
        <dbReference type="ARBA" id="ARBA00022980"/>
    </source>
</evidence>
<evidence type="ECO:0000313" key="8">
    <source>
        <dbReference type="Proteomes" id="UP001303046"/>
    </source>
</evidence>
<dbReference type="InterPro" id="IPR010793">
    <property type="entry name" value="Ribosomal_mL37/mL65"/>
</dbReference>
<evidence type="ECO:0000256" key="1">
    <source>
        <dbReference type="ARBA" id="ARBA00004173"/>
    </source>
</evidence>
<keyword evidence="3" id="KW-0496">Mitochondrion</keyword>
<dbReference type="Gene3D" id="3.60.21.10">
    <property type="match status" value="1"/>
</dbReference>
<evidence type="ECO:0000313" key="7">
    <source>
        <dbReference type="EMBL" id="KAK6728866.1"/>
    </source>
</evidence>
<evidence type="ECO:0000259" key="6">
    <source>
        <dbReference type="Pfam" id="PF00149"/>
    </source>
</evidence>
<evidence type="ECO:0000256" key="4">
    <source>
        <dbReference type="ARBA" id="ARBA00023274"/>
    </source>
</evidence>
<dbReference type="EMBL" id="JAVFWL010000001">
    <property type="protein sequence ID" value="KAK6728866.1"/>
    <property type="molecule type" value="Genomic_DNA"/>
</dbReference>
<reference evidence="7 8" key="1">
    <citation type="submission" date="2023-08" db="EMBL/GenBank/DDBJ databases">
        <title>A Necator americanus chromosomal reference genome.</title>
        <authorList>
            <person name="Ilik V."/>
            <person name="Petrzelkova K.J."/>
            <person name="Pardy F."/>
            <person name="Fuh T."/>
            <person name="Niatou-Singa F.S."/>
            <person name="Gouil Q."/>
            <person name="Baker L."/>
            <person name="Ritchie M.E."/>
            <person name="Jex A.R."/>
            <person name="Gazzola D."/>
            <person name="Li H."/>
            <person name="Toshio Fujiwara R."/>
            <person name="Zhan B."/>
            <person name="Aroian R.V."/>
            <person name="Pafco B."/>
            <person name="Schwarz E.M."/>
        </authorList>
    </citation>
    <scope>NUCLEOTIDE SEQUENCE [LARGE SCALE GENOMIC DNA]</scope>
    <source>
        <strain evidence="7 8">Aroian</strain>
        <tissue evidence="7">Whole animal</tissue>
    </source>
</reference>
<organism evidence="7 8">
    <name type="scientific">Necator americanus</name>
    <name type="common">Human hookworm</name>
    <dbReference type="NCBI Taxonomy" id="51031"/>
    <lineage>
        <taxon>Eukaryota</taxon>
        <taxon>Metazoa</taxon>
        <taxon>Ecdysozoa</taxon>
        <taxon>Nematoda</taxon>
        <taxon>Chromadorea</taxon>
        <taxon>Rhabditida</taxon>
        <taxon>Rhabditina</taxon>
        <taxon>Rhabditomorpha</taxon>
        <taxon>Strongyloidea</taxon>
        <taxon>Ancylostomatidae</taxon>
        <taxon>Bunostominae</taxon>
        <taxon>Necator</taxon>
    </lineage>
</organism>
<feature type="domain" description="Calcineurin-like phosphoesterase" evidence="6">
    <location>
        <begin position="492"/>
        <end position="732"/>
    </location>
</feature>
<dbReference type="InterPro" id="IPR004843">
    <property type="entry name" value="Calcineurin-like_PHP"/>
</dbReference>
<dbReference type="InterPro" id="IPR039982">
    <property type="entry name" value="Ribosomal_mL65"/>
</dbReference>
<dbReference type="PANTHER" id="PTHR13014">
    <property type="entry name" value="MITOCHONDRIAL 28S RIBOSOMAL PROTEIN S30/P52 PRO-APOTOTIC PROTEIN"/>
    <property type="match status" value="1"/>
</dbReference>
<proteinExistence type="predicted"/>
<feature type="region of interest" description="Disordered" evidence="5">
    <location>
        <begin position="63"/>
        <end position="87"/>
    </location>
</feature>
<dbReference type="Pfam" id="PF00149">
    <property type="entry name" value="Metallophos"/>
    <property type="match status" value="1"/>
</dbReference>
<name>A0ABR1BSW4_NECAM</name>
<comment type="subcellular location">
    <subcellularLocation>
        <location evidence="1">Mitochondrion</location>
    </subcellularLocation>
</comment>
<dbReference type="Proteomes" id="UP001303046">
    <property type="component" value="Unassembled WGS sequence"/>
</dbReference>
<comment type="caution">
    <text evidence="7">The sequence shown here is derived from an EMBL/GenBank/DDBJ whole genome shotgun (WGS) entry which is preliminary data.</text>
</comment>
<gene>
    <name evidence="7" type="primary">Necator_chrI.g2250</name>
    <name evidence="7" type="ORF">RB195_006123</name>
</gene>
<protein>
    <recommendedName>
        <fullName evidence="6">Calcineurin-like phosphoesterase domain-containing protein</fullName>
    </recommendedName>
</protein>
<dbReference type="PANTHER" id="PTHR13014:SF3">
    <property type="entry name" value="LARGE RIBOSOMAL SUBUNIT PROTEIN ML65"/>
    <property type="match status" value="1"/>
</dbReference>
<accession>A0ABR1BSW4</accession>
<keyword evidence="2" id="KW-0689">Ribosomal protein</keyword>
<keyword evidence="8" id="KW-1185">Reference proteome</keyword>
<dbReference type="InterPro" id="IPR029052">
    <property type="entry name" value="Metallo-depent_PP-like"/>
</dbReference>
<dbReference type="SUPFAM" id="SSF56300">
    <property type="entry name" value="Metallo-dependent phosphatases"/>
    <property type="match status" value="1"/>
</dbReference>
<dbReference type="Pfam" id="PF07147">
    <property type="entry name" value="PDCD9"/>
    <property type="match status" value="2"/>
</dbReference>